<reference evidence="2 3" key="1">
    <citation type="journal article" date="2019" name="Int. J. Syst. Evol. Microbiol.">
        <title>The Global Catalogue of Microorganisms (GCM) 10K type strain sequencing project: providing services to taxonomists for standard genome sequencing and annotation.</title>
        <authorList>
            <consortium name="The Broad Institute Genomics Platform"/>
            <consortium name="The Broad Institute Genome Sequencing Center for Infectious Disease"/>
            <person name="Wu L."/>
            <person name="Ma J."/>
        </authorList>
    </citation>
    <scope>NUCLEOTIDE SEQUENCE [LARGE SCALE GENOMIC DNA]</scope>
    <source>
        <strain evidence="2 3">JCM 14303</strain>
    </source>
</reference>
<feature type="region of interest" description="Disordered" evidence="1">
    <location>
        <begin position="127"/>
        <end position="149"/>
    </location>
</feature>
<accession>A0ABN2CAY3</accession>
<name>A0ABN2CAY3_9ACTN</name>
<proteinExistence type="predicted"/>
<dbReference type="EMBL" id="BAAANC010000004">
    <property type="protein sequence ID" value="GAA1553918.1"/>
    <property type="molecule type" value="Genomic_DNA"/>
</dbReference>
<comment type="caution">
    <text evidence="2">The sequence shown here is derived from an EMBL/GenBank/DDBJ whole genome shotgun (WGS) entry which is preliminary data.</text>
</comment>
<dbReference type="Proteomes" id="UP001500363">
    <property type="component" value="Unassembled WGS sequence"/>
</dbReference>
<dbReference type="RefSeq" id="WP_344181635.1">
    <property type="nucleotide sequence ID" value="NZ_BAAANC010000004.1"/>
</dbReference>
<protein>
    <submittedName>
        <fullName evidence="2">Uncharacterized protein</fullName>
    </submittedName>
</protein>
<evidence type="ECO:0000313" key="3">
    <source>
        <dbReference type="Proteomes" id="UP001500363"/>
    </source>
</evidence>
<sequence length="149" mass="17184">MSDDAQASPRPRPEGVDDQTVLAVGRLTHALETVNRARGYLYGFHELTGRADNELDEVLQLFRDAGHDEFAAKLERDLLGRNVIDDRWTFQIVDDYDTGYYALFTDLEQEARDTFCQGVRHLREAEMKRDRRTPGDPNHTLKPDKDHPK</sequence>
<organism evidence="2 3">
    <name type="scientific">Kribbella lupini</name>
    <dbReference type="NCBI Taxonomy" id="291602"/>
    <lineage>
        <taxon>Bacteria</taxon>
        <taxon>Bacillati</taxon>
        <taxon>Actinomycetota</taxon>
        <taxon>Actinomycetes</taxon>
        <taxon>Propionibacteriales</taxon>
        <taxon>Kribbellaceae</taxon>
        <taxon>Kribbella</taxon>
    </lineage>
</organism>
<evidence type="ECO:0000313" key="2">
    <source>
        <dbReference type="EMBL" id="GAA1553918.1"/>
    </source>
</evidence>
<evidence type="ECO:0000256" key="1">
    <source>
        <dbReference type="SAM" id="MobiDB-lite"/>
    </source>
</evidence>
<gene>
    <name evidence="2" type="ORF">GCM10009741_68020</name>
</gene>
<keyword evidence="3" id="KW-1185">Reference proteome</keyword>